<dbReference type="InterPro" id="IPR021899">
    <property type="entry name" value="DUF3511"/>
</dbReference>
<organism evidence="2 3">
    <name type="scientific">Hibiscus sabdariffa</name>
    <name type="common">roselle</name>
    <dbReference type="NCBI Taxonomy" id="183260"/>
    <lineage>
        <taxon>Eukaryota</taxon>
        <taxon>Viridiplantae</taxon>
        <taxon>Streptophyta</taxon>
        <taxon>Embryophyta</taxon>
        <taxon>Tracheophyta</taxon>
        <taxon>Spermatophyta</taxon>
        <taxon>Magnoliopsida</taxon>
        <taxon>eudicotyledons</taxon>
        <taxon>Gunneridae</taxon>
        <taxon>Pentapetalae</taxon>
        <taxon>rosids</taxon>
        <taxon>malvids</taxon>
        <taxon>Malvales</taxon>
        <taxon>Malvaceae</taxon>
        <taxon>Malvoideae</taxon>
        <taxon>Hibiscus</taxon>
    </lineage>
</organism>
<dbReference type="PANTHER" id="PTHR33193">
    <property type="entry name" value="DOMAIN PROTEIN, PUTATIVE (DUF3511)-RELATED"/>
    <property type="match status" value="1"/>
</dbReference>
<name>A0ABR2E000_9ROSI</name>
<sequence>MEDLGSQSYGDGRMQQIESYSTPNSSYGNGIRSMQYLTSYSGSHASTVQQEHNNNARFKTNKGKPTNNGSSKTWSLNDTELQRKKRVAGYKAYAVEGRVKGSINKSFRWLKDRCSRVVYVWW</sequence>
<gene>
    <name evidence="2" type="ORF">V6N12_039033</name>
</gene>
<dbReference type="PANTHER" id="PTHR33193:SF71">
    <property type="entry name" value="OS02G0223700 PROTEIN"/>
    <property type="match status" value="1"/>
</dbReference>
<proteinExistence type="predicted"/>
<reference evidence="2 3" key="1">
    <citation type="journal article" date="2024" name="G3 (Bethesda)">
        <title>Genome assembly of Hibiscus sabdariffa L. provides insights into metabolisms of medicinal natural products.</title>
        <authorList>
            <person name="Kim T."/>
        </authorList>
    </citation>
    <scope>NUCLEOTIDE SEQUENCE [LARGE SCALE GENOMIC DNA]</scope>
    <source>
        <strain evidence="2">TK-2024</strain>
        <tissue evidence="2">Old leaves</tissue>
    </source>
</reference>
<feature type="compositionally biased region" description="Polar residues" evidence="1">
    <location>
        <begin position="16"/>
        <end position="28"/>
    </location>
</feature>
<feature type="region of interest" description="Disordered" evidence="1">
    <location>
        <begin position="1"/>
        <end position="28"/>
    </location>
</feature>
<dbReference type="EMBL" id="JBBPBM010000020">
    <property type="protein sequence ID" value="KAK8550317.1"/>
    <property type="molecule type" value="Genomic_DNA"/>
</dbReference>
<feature type="region of interest" description="Disordered" evidence="1">
    <location>
        <begin position="42"/>
        <end position="76"/>
    </location>
</feature>
<evidence type="ECO:0000313" key="2">
    <source>
        <dbReference type="EMBL" id="KAK8550317.1"/>
    </source>
</evidence>
<evidence type="ECO:0000313" key="3">
    <source>
        <dbReference type="Proteomes" id="UP001472677"/>
    </source>
</evidence>
<comment type="caution">
    <text evidence="2">The sequence shown here is derived from an EMBL/GenBank/DDBJ whole genome shotgun (WGS) entry which is preliminary data.</text>
</comment>
<dbReference type="Proteomes" id="UP001472677">
    <property type="component" value="Unassembled WGS sequence"/>
</dbReference>
<accession>A0ABR2E000</accession>
<evidence type="ECO:0000256" key="1">
    <source>
        <dbReference type="SAM" id="MobiDB-lite"/>
    </source>
</evidence>
<protein>
    <submittedName>
        <fullName evidence="2">Uncharacterized protein</fullName>
    </submittedName>
</protein>
<dbReference type="Pfam" id="PF12023">
    <property type="entry name" value="DUF3511"/>
    <property type="match status" value="1"/>
</dbReference>
<keyword evidence="3" id="KW-1185">Reference proteome</keyword>